<keyword evidence="1" id="KW-0175">Coiled coil</keyword>
<protein>
    <submittedName>
        <fullName evidence="3">ATP-binding protein</fullName>
    </submittedName>
</protein>
<evidence type="ECO:0000256" key="1">
    <source>
        <dbReference type="SAM" id="Coils"/>
    </source>
</evidence>
<organism evidence="3 4">
    <name type="scientific">Pseudonocardia hispaniensis</name>
    <dbReference type="NCBI Taxonomy" id="904933"/>
    <lineage>
        <taxon>Bacteria</taxon>
        <taxon>Bacillati</taxon>
        <taxon>Actinomycetota</taxon>
        <taxon>Actinomycetes</taxon>
        <taxon>Pseudonocardiales</taxon>
        <taxon>Pseudonocardiaceae</taxon>
        <taxon>Pseudonocardia</taxon>
    </lineage>
</organism>
<feature type="coiled-coil region" evidence="1">
    <location>
        <begin position="769"/>
        <end position="796"/>
    </location>
</feature>
<dbReference type="InterPro" id="IPR058852">
    <property type="entry name" value="HTH_77"/>
</dbReference>
<dbReference type="GO" id="GO:0005524">
    <property type="term" value="F:ATP binding"/>
    <property type="evidence" value="ECO:0007669"/>
    <property type="project" value="UniProtKB-KW"/>
</dbReference>
<dbReference type="InterPro" id="IPR027417">
    <property type="entry name" value="P-loop_NTPase"/>
</dbReference>
<evidence type="ECO:0000259" key="2">
    <source>
        <dbReference type="Pfam" id="PF25872"/>
    </source>
</evidence>
<keyword evidence="3" id="KW-0067">ATP-binding</keyword>
<evidence type="ECO:0000313" key="4">
    <source>
        <dbReference type="Proteomes" id="UP001596302"/>
    </source>
</evidence>
<reference evidence="4" key="1">
    <citation type="journal article" date="2019" name="Int. J. Syst. Evol. Microbiol.">
        <title>The Global Catalogue of Microorganisms (GCM) 10K type strain sequencing project: providing services to taxonomists for standard genome sequencing and annotation.</title>
        <authorList>
            <consortium name="The Broad Institute Genomics Platform"/>
            <consortium name="The Broad Institute Genome Sequencing Center for Infectious Disease"/>
            <person name="Wu L."/>
            <person name="Ma J."/>
        </authorList>
    </citation>
    <scope>NUCLEOTIDE SEQUENCE [LARGE SCALE GENOMIC DNA]</scope>
    <source>
        <strain evidence="4">CCM 8391</strain>
    </source>
</reference>
<proteinExistence type="predicted"/>
<gene>
    <name evidence="3" type="ORF">ACFQE5_04910</name>
</gene>
<dbReference type="PANTHER" id="PTHR47691">
    <property type="entry name" value="REGULATOR-RELATED"/>
    <property type="match status" value="1"/>
</dbReference>
<sequence length="877" mass="93758">MDRDPALLGRDAELAALADLLGAHRAVTITGAGGVGKTRLALAVAGRTPQAAVCSLARHSRPDQVPAAIADSLGYPSWDAALVGLADRPALIVLDCCEHLLDAAADAVELLLVATRTASVLATSREPLAIPDEHVLWLDPLAVGDDPATSPAVALFLARAAAAGTAVEPDADTTSTVVELCRRLDGLPLAIELAAARTRTLTPAEILGHLDRRLDLLVGHRRAPTRHRSLEAVVDWSYERLDPATQRLFNRLGVAEGLFTAESALAVGGEPGEDLLAVIGHLDRLVARSLVRTERRAGRTWYRLLETIRAYARAKLVASGEFDVLTGRCIDHTVAQCRALRDRSLRSRPVELSDTAEALRPDVHDALRYVLDHDERPERAFGLYGVLWHSDVPHGRARMVAELGERLLARWPDPHEPGFAEVAAVAATAHVVADNGVRAIELSRQALDAPADPLTSVLAGRARCLAHLVAGDIEPALAVLDETGTRAREQDLRPWRIELESLRALALADPRRPGDRVRALAMATDIATSAHREAAATDSPELAVWCALVHGQLLALDDPDAAQQVFEEVVDRSSHRALGRGLGHRGLGAIALLAGRFGTAATQLRAALDEFVHVDEAHLRSTLRWTAALARSAGRDDDAARLRASAGEPSYADLGDLLGRSRLDRRLAGLPDAAPLPTLRDAIALAGEVLAAASAFGTGPPLTEPVFRHEGAVWTIAFDGTTVRLPDAKGLHDLAALLAKPGRDIHCMELIGGSVAESGTGPTLDTQARRAYESRIRELQAELTEAEAAHDRGTAERAGLELDLLVEHLAAATGLGGRTRRGGGSQERARSAVGWRIRAAIGRIGEAHPALGRHLREAVRTGVWCSYQPVDPLRWRS</sequence>
<dbReference type="PANTHER" id="PTHR47691:SF3">
    <property type="entry name" value="HTH-TYPE TRANSCRIPTIONAL REGULATOR RV0890C-RELATED"/>
    <property type="match status" value="1"/>
</dbReference>
<name>A0ABW1IYS1_9PSEU</name>
<keyword evidence="4" id="KW-1185">Reference proteome</keyword>
<keyword evidence="3" id="KW-0547">Nucleotide-binding</keyword>
<feature type="domain" description="Winged helix-turn-helix" evidence="2">
    <location>
        <begin position="241"/>
        <end position="316"/>
    </location>
</feature>
<comment type="caution">
    <text evidence="3">The sequence shown here is derived from an EMBL/GenBank/DDBJ whole genome shotgun (WGS) entry which is preliminary data.</text>
</comment>
<dbReference type="Gene3D" id="3.40.50.300">
    <property type="entry name" value="P-loop containing nucleotide triphosphate hydrolases"/>
    <property type="match status" value="1"/>
</dbReference>
<dbReference type="Proteomes" id="UP001596302">
    <property type="component" value="Unassembled WGS sequence"/>
</dbReference>
<evidence type="ECO:0000313" key="3">
    <source>
        <dbReference type="EMBL" id="MFC5993555.1"/>
    </source>
</evidence>
<dbReference type="EMBL" id="JBHSQW010000010">
    <property type="protein sequence ID" value="MFC5993555.1"/>
    <property type="molecule type" value="Genomic_DNA"/>
</dbReference>
<dbReference type="RefSeq" id="WP_379583263.1">
    <property type="nucleotide sequence ID" value="NZ_JBHSQW010000010.1"/>
</dbReference>
<accession>A0ABW1IYS1</accession>
<dbReference type="SUPFAM" id="SSF52540">
    <property type="entry name" value="P-loop containing nucleoside triphosphate hydrolases"/>
    <property type="match status" value="1"/>
</dbReference>
<dbReference type="Pfam" id="PF25872">
    <property type="entry name" value="HTH_77"/>
    <property type="match status" value="1"/>
</dbReference>